<dbReference type="Proteomes" id="UP000008064">
    <property type="component" value="Unassembled WGS sequence"/>
</dbReference>
<gene>
    <name evidence="1" type="ORF">SERLADRAFT_365728</name>
</gene>
<reference evidence="1" key="1">
    <citation type="submission" date="2011-04" db="EMBL/GenBank/DDBJ databases">
        <title>Evolution of plant cell wall degrading machinery underlies the functional diversity of forest fungi.</title>
        <authorList>
            <consortium name="US DOE Joint Genome Institute (JGI-PGF)"/>
            <person name="Eastwood D.C."/>
            <person name="Floudas D."/>
            <person name="Binder M."/>
            <person name="Majcherczyk A."/>
            <person name="Schneider P."/>
            <person name="Aerts A."/>
            <person name="Asiegbu F.O."/>
            <person name="Baker S.E."/>
            <person name="Barry K."/>
            <person name="Bendiksby M."/>
            <person name="Blumentritt M."/>
            <person name="Coutinho P.M."/>
            <person name="Cullen D."/>
            <person name="Cullen D."/>
            <person name="Gathman A."/>
            <person name="Goodell B."/>
            <person name="Henrissat B."/>
            <person name="Ihrmark K."/>
            <person name="Kauserud H."/>
            <person name="Kohler A."/>
            <person name="LaButti K."/>
            <person name="Lapidus A."/>
            <person name="Lavin J.L."/>
            <person name="Lee Y.-H."/>
            <person name="Lindquist E."/>
            <person name="Lilly W."/>
            <person name="Lucas S."/>
            <person name="Morin E."/>
            <person name="Murat C."/>
            <person name="Oguiza J.A."/>
            <person name="Park J."/>
            <person name="Pisabarro A.G."/>
            <person name="Riley R."/>
            <person name="Rosling A."/>
            <person name="Salamov A."/>
            <person name="Schmidt O."/>
            <person name="Schmutz J."/>
            <person name="Skrede I."/>
            <person name="Stenlid J."/>
            <person name="Wiebenga A."/>
            <person name="Xie X."/>
            <person name="Kues U."/>
            <person name="Hibbett D.S."/>
            <person name="Hoffmeister D."/>
            <person name="Hogberg N."/>
            <person name="Martin F."/>
            <person name="Grigoriev I.V."/>
            <person name="Watkinson S.C."/>
        </authorList>
    </citation>
    <scope>NUCLEOTIDE SEQUENCE</scope>
    <source>
        <strain evidence="1">S7.9</strain>
    </source>
</reference>
<dbReference type="AlphaFoldDB" id="F8NHZ2"/>
<organism>
    <name type="scientific">Serpula lacrymans var. lacrymans (strain S7.9)</name>
    <name type="common">Dry rot fungus</name>
    <dbReference type="NCBI Taxonomy" id="578457"/>
    <lineage>
        <taxon>Eukaryota</taxon>
        <taxon>Fungi</taxon>
        <taxon>Dikarya</taxon>
        <taxon>Basidiomycota</taxon>
        <taxon>Agaricomycotina</taxon>
        <taxon>Agaricomycetes</taxon>
        <taxon>Agaricomycetidae</taxon>
        <taxon>Boletales</taxon>
        <taxon>Coniophorineae</taxon>
        <taxon>Serpulaceae</taxon>
        <taxon>Serpula</taxon>
    </lineage>
</organism>
<dbReference type="EMBL" id="GL945429">
    <property type="protein sequence ID" value="EGO29714.1"/>
    <property type="molecule type" value="Genomic_DNA"/>
</dbReference>
<dbReference type="KEGG" id="sla:SERLADRAFT_365728"/>
<accession>F8NHZ2</accession>
<dbReference type="HOGENOM" id="CLU_2723776_0_0_1"/>
<proteinExistence type="predicted"/>
<dbReference type="RefSeq" id="XP_007313956.1">
    <property type="nucleotide sequence ID" value="XM_007313894.1"/>
</dbReference>
<evidence type="ECO:0000313" key="1">
    <source>
        <dbReference type="EMBL" id="EGO29714.1"/>
    </source>
</evidence>
<dbReference type="GeneID" id="18810108"/>
<sequence>MTVMVMGTVMRTASLSVVARRGSGGGSLGIRVTCLILLRRRWRRRRRAMAMLDEIERVVQSDELGGMSEGIK</sequence>
<name>F8NHZ2_SERL9</name>
<protein>
    <submittedName>
        <fullName evidence="1">Uncharacterized protein</fullName>
    </submittedName>
</protein>